<sequence length="47" mass="5462">MSTFGYTFKLTDHRTNKQVTYPKFFFVLKGNGFNQRSDFISITGSSF</sequence>
<protein>
    <submittedName>
        <fullName evidence="1">Uncharacterized protein</fullName>
    </submittedName>
</protein>
<name>A0A1I3AKW6_9EURY</name>
<keyword evidence="2" id="KW-1185">Reference proteome</keyword>
<gene>
    <name evidence="1" type="ORF">SAMN04488066_10685</name>
</gene>
<evidence type="ECO:0000313" key="1">
    <source>
        <dbReference type="EMBL" id="SFH50642.1"/>
    </source>
</evidence>
<accession>A0A1I3AKW6</accession>
<evidence type="ECO:0000313" key="2">
    <source>
        <dbReference type="Proteomes" id="UP000323537"/>
    </source>
</evidence>
<dbReference type="Proteomes" id="UP000323537">
    <property type="component" value="Unassembled WGS sequence"/>
</dbReference>
<dbReference type="AlphaFoldDB" id="A0A1I3AKW6"/>
<dbReference type="EMBL" id="FOPZ01000006">
    <property type="protein sequence ID" value="SFH50642.1"/>
    <property type="molecule type" value="Genomic_DNA"/>
</dbReference>
<proteinExistence type="predicted"/>
<reference evidence="1 2" key="1">
    <citation type="submission" date="2016-10" db="EMBL/GenBank/DDBJ databases">
        <authorList>
            <person name="Varghese N."/>
            <person name="Submissions S."/>
        </authorList>
    </citation>
    <scope>NUCLEOTIDE SEQUENCE [LARGE SCALE GENOMIC DNA]</scope>
    <source>
        <strain evidence="1 2">CGMCC 1.6377</strain>
    </source>
</reference>
<organism evidence="1 2">
    <name type="scientific">Halorubrum aquaticum</name>
    <dbReference type="NCBI Taxonomy" id="387340"/>
    <lineage>
        <taxon>Archaea</taxon>
        <taxon>Methanobacteriati</taxon>
        <taxon>Methanobacteriota</taxon>
        <taxon>Stenosarchaea group</taxon>
        <taxon>Halobacteria</taxon>
        <taxon>Halobacteriales</taxon>
        <taxon>Haloferacaceae</taxon>
        <taxon>Halorubrum</taxon>
    </lineage>
</organism>